<proteinExistence type="predicted"/>
<gene>
    <name evidence="1" type="ORF">QN277_028486</name>
</gene>
<dbReference type="EMBL" id="JAWXYG010000009">
    <property type="protein sequence ID" value="KAK4263005.1"/>
    <property type="molecule type" value="Genomic_DNA"/>
</dbReference>
<evidence type="ECO:0000313" key="1">
    <source>
        <dbReference type="EMBL" id="KAK4263005.1"/>
    </source>
</evidence>
<sequence length="102" mass="10935">MECERQIREAALEGSFCKCGEGWTCVISKSSGPEEQKPYFKCGESCECSIIDGVKEEVVPSEGASGAYCKCAEGWSCVISRVQPSDAQKGFECSGPCTCEAK</sequence>
<reference evidence="1" key="1">
    <citation type="submission" date="2023-10" db="EMBL/GenBank/DDBJ databases">
        <title>Chromosome-level genome of the transformable northern wattle, Acacia crassicarpa.</title>
        <authorList>
            <person name="Massaro I."/>
            <person name="Sinha N.R."/>
            <person name="Poethig S."/>
            <person name="Leichty A.R."/>
        </authorList>
    </citation>
    <scope>NUCLEOTIDE SEQUENCE</scope>
    <source>
        <strain evidence="1">Acra3RX</strain>
        <tissue evidence="1">Leaf</tissue>
    </source>
</reference>
<organism evidence="1 2">
    <name type="scientific">Acacia crassicarpa</name>
    <name type="common">northern wattle</name>
    <dbReference type="NCBI Taxonomy" id="499986"/>
    <lineage>
        <taxon>Eukaryota</taxon>
        <taxon>Viridiplantae</taxon>
        <taxon>Streptophyta</taxon>
        <taxon>Embryophyta</taxon>
        <taxon>Tracheophyta</taxon>
        <taxon>Spermatophyta</taxon>
        <taxon>Magnoliopsida</taxon>
        <taxon>eudicotyledons</taxon>
        <taxon>Gunneridae</taxon>
        <taxon>Pentapetalae</taxon>
        <taxon>rosids</taxon>
        <taxon>fabids</taxon>
        <taxon>Fabales</taxon>
        <taxon>Fabaceae</taxon>
        <taxon>Caesalpinioideae</taxon>
        <taxon>mimosoid clade</taxon>
        <taxon>Acacieae</taxon>
        <taxon>Acacia</taxon>
    </lineage>
</organism>
<dbReference type="AlphaFoldDB" id="A0AAE1MF68"/>
<evidence type="ECO:0000313" key="2">
    <source>
        <dbReference type="Proteomes" id="UP001293593"/>
    </source>
</evidence>
<name>A0AAE1MF68_9FABA</name>
<comment type="caution">
    <text evidence="1">The sequence shown here is derived from an EMBL/GenBank/DDBJ whole genome shotgun (WGS) entry which is preliminary data.</text>
</comment>
<protein>
    <submittedName>
        <fullName evidence="1">Uncharacterized protein</fullName>
    </submittedName>
</protein>
<dbReference type="Proteomes" id="UP001293593">
    <property type="component" value="Unassembled WGS sequence"/>
</dbReference>
<keyword evidence="2" id="KW-1185">Reference proteome</keyword>
<accession>A0AAE1MF68</accession>